<dbReference type="EMBL" id="VCKZ01000015">
    <property type="protein sequence ID" value="TMR41733.1"/>
    <property type="molecule type" value="Genomic_DNA"/>
</dbReference>
<reference evidence="6 7" key="1">
    <citation type="submission" date="2019-05" db="EMBL/GenBank/DDBJ databases">
        <title>Draft genome sequence of Actinomadura geliboluensis A8036.</title>
        <authorList>
            <person name="Saricaoglu S."/>
            <person name="Isik K."/>
        </authorList>
    </citation>
    <scope>NUCLEOTIDE SEQUENCE [LARGE SCALE GENOMIC DNA]</scope>
    <source>
        <strain evidence="6 7">A8036</strain>
    </source>
</reference>
<evidence type="ECO:0000256" key="2">
    <source>
        <dbReference type="ARBA" id="ARBA00023125"/>
    </source>
</evidence>
<proteinExistence type="predicted"/>
<keyword evidence="2 4" id="KW-0238">DNA-binding</keyword>
<keyword evidence="1" id="KW-0805">Transcription regulation</keyword>
<dbReference type="PRINTS" id="PR00455">
    <property type="entry name" value="HTHTETR"/>
</dbReference>
<dbReference type="Gene3D" id="1.10.357.10">
    <property type="entry name" value="Tetracycline Repressor, domain 2"/>
    <property type="match status" value="1"/>
</dbReference>
<feature type="domain" description="HTH tetR-type" evidence="5">
    <location>
        <begin position="36"/>
        <end position="96"/>
    </location>
</feature>
<evidence type="ECO:0000256" key="1">
    <source>
        <dbReference type="ARBA" id="ARBA00023015"/>
    </source>
</evidence>
<dbReference type="OrthoDB" id="9796019at2"/>
<dbReference type="GO" id="GO:0003700">
    <property type="term" value="F:DNA-binding transcription factor activity"/>
    <property type="evidence" value="ECO:0007669"/>
    <property type="project" value="TreeGrafter"/>
</dbReference>
<gene>
    <name evidence="6" type="ORF">ETD96_04260</name>
</gene>
<dbReference type="PANTHER" id="PTHR30055:SF148">
    <property type="entry name" value="TETR-FAMILY TRANSCRIPTIONAL REGULATOR"/>
    <property type="match status" value="1"/>
</dbReference>
<dbReference type="Pfam" id="PF00440">
    <property type="entry name" value="TetR_N"/>
    <property type="match status" value="1"/>
</dbReference>
<name>A0A5S4H922_9ACTN</name>
<dbReference type="GO" id="GO:0000976">
    <property type="term" value="F:transcription cis-regulatory region binding"/>
    <property type="evidence" value="ECO:0007669"/>
    <property type="project" value="TreeGrafter"/>
</dbReference>
<evidence type="ECO:0000313" key="6">
    <source>
        <dbReference type="EMBL" id="TMR41733.1"/>
    </source>
</evidence>
<evidence type="ECO:0000256" key="4">
    <source>
        <dbReference type="PROSITE-ProRule" id="PRU00335"/>
    </source>
</evidence>
<dbReference type="Gene3D" id="1.10.10.60">
    <property type="entry name" value="Homeodomain-like"/>
    <property type="match status" value="1"/>
</dbReference>
<keyword evidence="3" id="KW-0804">Transcription</keyword>
<dbReference type="SUPFAM" id="SSF46689">
    <property type="entry name" value="Homeodomain-like"/>
    <property type="match status" value="1"/>
</dbReference>
<dbReference type="InterPro" id="IPR011075">
    <property type="entry name" value="TetR_C"/>
</dbReference>
<dbReference type="AlphaFoldDB" id="A0A5S4H922"/>
<dbReference type="PANTHER" id="PTHR30055">
    <property type="entry name" value="HTH-TYPE TRANSCRIPTIONAL REGULATOR RUTR"/>
    <property type="match status" value="1"/>
</dbReference>
<dbReference type="PROSITE" id="PS50977">
    <property type="entry name" value="HTH_TETR_2"/>
    <property type="match status" value="1"/>
</dbReference>
<evidence type="ECO:0000256" key="3">
    <source>
        <dbReference type="ARBA" id="ARBA00023163"/>
    </source>
</evidence>
<dbReference type="InterPro" id="IPR036271">
    <property type="entry name" value="Tet_transcr_reg_TetR-rel_C_sf"/>
</dbReference>
<dbReference type="InterPro" id="IPR009057">
    <property type="entry name" value="Homeodomain-like_sf"/>
</dbReference>
<dbReference type="Pfam" id="PF16859">
    <property type="entry name" value="TetR_C_11"/>
    <property type="match status" value="1"/>
</dbReference>
<comment type="caution">
    <text evidence="6">The sequence shown here is derived from an EMBL/GenBank/DDBJ whole genome shotgun (WGS) entry which is preliminary data.</text>
</comment>
<protein>
    <submittedName>
        <fullName evidence="6">TetR/AcrR family transcriptional regulator</fullName>
    </submittedName>
</protein>
<dbReference type="SUPFAM" id="SSF48498">
    <property type="entry name" value="Tetracyclin repressor-like, C-terminal domain"/>
    <property type="match status" value="1"/>
</dbReference>
<dbReference type="Proteomes" id="UP000305238">
    <property type="component" value="Unassembled WGS sequence"/>
</dbReference>
<feature type="DNA-binding region" description="H-T-H motif" evidence="4">
    <location>
        <begin position="59"/>
        <end position="78"/>
    </location>
</feature>
<organism evidence="6 7">
    <name type="scientific">Actinomadura geliboluensis</name>
    <dbReference type="NCBI Taxonomy" id="882440"/>
    <lineage>
        <taxon>Bacteria</taxon>
        <taxon>Bacillati</taxon>
        <taxon>Actinomycetota</taxon>
        <taxon>Actinomycetes</taxon>
        <taxon>Streptosporangiales</taxon>
        <taxon>Thermomonosporaceae</taxon>
        <taxon>Actinomadura</taxon>
    </lineage>
</organism>
<dbReference type="InterPro" id="IPR050109">
    <property type="entry name" value="HTH-type_TetR-like_transc_reg"/>
</dbReference>
<accession>A0A5S4H922</accession>
<dbReference type="InterPro" id="IPR001647">
    <property type="entry name" value="HTH_TetR"/>
</dbReference>
<keyword evidence="7" id="KW-1185">Reference proteome</keyword>
<evidence type="ECO:0000259" key="5">
    <source>
        <dbReference type="PROSITE" id="PS50977"/>
    </source>
</evidence>
<evidence type="ECO:0000313" key="7">
    <source>
        <dbReference type="Proteomes" id="UP000305238"/>
    </source>
</evidence>
<sequence length="219" mass="23817">MSAGRRSVKTDRLVSPDARLRAVAATGKPNPARRSERSRRAVLAAARELVAEVGYAKMSIEAIAARAGVGKQTIYRWWPSKGAVIFDAFLALSEGADGVRLPDTGDLEADLKTVMRATAAEFADPAFEAPLRALNTQIADDPALAALYREKLAGPIDEAKKERLRSAQRAGQLHRDADLDLVLEVLYAPLFQRWLHRSGPLTAEYADALVDVTLRAFAP</sequence>